<dbReference type="Pfam" id="PF00561">
    <property type="entry name" value="Abhydrolase_1"/>
    <property type="match status" value="1"/>
</dbReference>
<dbReference type="InterPro" id="IPR000073">
    <property type="entry name" value="AB_hydrolase_1"/>
</dbReference>
<dbReference type="InterPro" id="IPR029058">
    <property type="entry name" value="AB_hydrolase_fold"/>
</dbReference>
<dbReference type="AlphaFoldDB" id="A0A933NWT5"/>
<comment type="caution">
    <text evidence="3">The sequence shown here is derived from an EMBL/GenBank/DDBJ whole genome shotgun (WGS) entry which is preliminary data.</text>
</comment>
<name>A0A933NWT5_9HYPH</name>
<sequence>MADTEIRSVFVDLGDLRLHCRTAGQGPAVVLLHGWPQTSRAWRRVMTDLAADHLVIAPDLRGFGQSSCPPTGYDKRTLAGDVQRLLDHLGIQPMAVVGHDWGSLVAYSLAHDAPRLVPRLVMIELGVFDDRFWELPLRIVANAIWHMPFHRVPDLPETLVTGRVREYLGWFYATGHNRAGFAQDDIDEYIRCYEHPERLHAGFELYRAIDRDIADQRARTGVTLKMPVLAIGGEFSQGDAIGHSLTGIAENLRSEIVADAAHWIPEEQPEALVRLLRDFFVEPADHPSQG</sequence>
<dbReference type="Gene3D" id="3.40.50.1820">
    <property type="entry name" value="alpha/beta hydrolase"/>
    <property type="match status" value="1"/>
</dbReference>
<dbReference type="Proteomes" id="UP000782610">
    <property type="component" value="Unassembled WGS sequence"/>
</dbReference>
<keyword evidence="1 3" id="KW-0378">Hydrolase</keyword>
<dbReference type="PANTHER" id="PTHR43329">
    <property type="entry name" value="EPOXIDE HYDROLASE"/>
    <property type="match status" value="1"/>
</dbReference>
<dbReference type="InterPro" id="IPR000639">
    <property type="entry name" value="Epox_hydrolase-like"/>
</dbReference>
<gene>
    <name evidence="3" type="ORF">HY834_10825</name>
</gene>
<reference evidence="3" key="1">
    <citation type="submission" date="2020-07" db="EMBL/GenBank/DDBJ databases">
        <title>Huge and variable diversity of episymbiotic CPR bacteria and DPANN archaea in groundwater ecosystems.</title>
        <authorList>
            <person name="He C.Y."/>
            <person name="Keren R."/>
            <person name="Whittaker M."/>
            <person name="Farag I.F."/>
            <person name="Doudna J."/>
            <person name="Cate J.H.D."/>
            <person name="Banfield J.F."/>
        </authorList>
    </citation>
    <scope>NUCLEOTIDE SEQUENCE</scope>
    <source>
        <strain evidence="3">NC_groundwater_1586_Pr3_B-0.1um_66_15</strain>
    </source>
</reference>
<dbReference type="GO" id="GO:0016787">
    <property type="term" value="F:hydrolase activity"/>
    <property type="evidence" value="ECO:0007669"/>
    <property type="project" value="UniProtKB-KW"/>
</dbReference>
<feature type="domain" description="AB hydrolase-1" evidence="2">
    <location>
        <begin position="27"/>
        <end position="162"/>
    </location>
</feature>
<evidence type="ECO:0000259" key="2">
    <source>
        <dbReference type="Pfam" id="PF00561"/>
    </source>
</evidence>
<evidence type="ECO:0000313" key="4">
    <source>
        <dbReference type="Proteomes" id="UP000782610"/>
    </source>
</evidence>
<dbReference type="SUPFAM" id="SSF53474">
    <property type="entry name" value="alpha/beta-Hydrolases"/>
    <property type="match status" value="1"/>
</dbReference>
<dbReference type="EMBL" id="JACRAF010000029">
    <property type="protein sequence ID" value="MBI4922234.1"/>
    <property type="molecule type" value="Genomic_DNA"/>
</dbReference>
<evidence type="ECO:0000256" key="1">
    <source>
        <dbReference type="ARBA" id="ARBA00022801"/>
    </source>
</evidence>
<dbReference type="PRINTS" id="PR00111">
    <property type="entry name" value="ABHYDROLASE"/>
</dbReference>
<evidence type="ECO:0000313" key="3">
    <source>
        <dbReference type="EMBL" id="MBI4922234.1"/>
    </source>
</evidence>
<protein>
    <submittedName>
        <fullName evidence="3">Alpha/beta hydrolase</fullName>
    </submittedName>
</protein>
<proteinExistence type="predicted"/>
<accession>A0A933NWT5</accession>
<organism evidence="3 4">
    <name type="scientific">Devosia nanyangense</name>
    <dbReference type="NCBI Taxonomy" id="1228055"/>
    <lineage>
        <taxon>Bacteria</taxon>
        <taxon>Pseudomonadati</taxon>
        <taxon>Pseudomonadota</taxon>
        <taxon>Alphaproteobacteria</taxon>
        <taxon>Hyphomicrobiales</taxon>
        <taxon>Devosiaceae</taxon>
        <taxon>Devosia</taxon>
    </lineage>
</organism>
<dbReference type="PRINTS" id="PR00412">
    <property type="entry name" value="EPOXHYDRLASE"/>
</dbReference>